<evidence type="ECO:0000256" key="1">
    <source>
        <dbReference type="ARBA" id="ARBA00010641"/>
    </source>
</evidence>
<dbReference type="RefSeq" id="WP_141809264.1">
    <property type="nucleotide sequence ID" value="NZ_VFPG01000001.1"/>
</dbReference>
<dbReference type="InterPro" id="IPR013325">
    <property type="entry name" value="RNA_pol_sigma_r2"/>
</dbReference>
<dbReference type="OrthoDB" id="7376212at2"/>
<evidence type="ECO:0000256" key="7">
    <source>
        <dbReference type="RuleBase" id="RU000716"/>
    </source>
</evidence>
<dbReference type="AlphaFoldDB" id="A0A543FBC7"/>
<comment type="similarity">
    <text evidence="1 7">Belongs to the sigma-70 factor family. ECF subfamily.</text>
</comment>
<evidence type="ECO:0000256" key="4">
    <source>
        <dbReference type="ARBA" id="ARBA00023082"/>
    </source>
</evidence>
<name>A0A543FBC7_9NOCA</name>
<accession>A0A543FBC7</accession>
<evidence type="ECO:0000313" key="11">
    <source>
        <dbReference type="EMBL" id="TQM31100.1"/>
    </source>
</evidence>
<comment type="subunit">
    <text evidence="2">Interacts transiently with the RNA polymerase catalytic core formed by RpoA, RpoB, RpoC and RpoZ (2 alpha, 1 beta, 1 beta' and 1 omega subunit) to form the RNA polymerase holoenzyme that can initiate transcription.</text>
</comment>
<dbReference type="SUPFAM" id="SSF88946">
    <property type="entry name" value="Sigma2 domain of RNA polymerase sigma factors"/>
    <property type="match status" value="1"/>
</dbReference>
<dbReference type="InterPro" id="IPR039425">
    <property type="entry name" value="RNA_pol_sigma-70-like"/>
</dbReference>
<dbReference type="Pfam" id="PF08281">
    <property type="entry name" value="Sigma70_r4_2"/>
    <property type="match status" value="1"/>
</dbReference>
<evidence type="ECO:0000256" key="5">
    <source>
        <dbReference type="ARBA" id="ARBA00023125"/>
    </source>
</evidence>
<feature type="compositionally biased region" description="Basic and acidic residues" evidence="8">
    <location>
        <begin position="363"/>
        <end position="375"/>
    </location>
</feature>
<evidence type="ECO:0000259" key="9">
    <source>
        <dbReference type="Pfam" id="PF04542"/>
    </source>
</evidence>
<dbReference type="InterPro" id="IPR014284">
    <property type="entry name" value="RNA_pol_sigma-70_dom"/>
</dbReference>
<dbReference type="NCBIfam" id="TIGR02937">
    <property type="entry name" value="sigma70-ECF"/>
    <property type="match status" value="1"/>
</dbReference>
<sequence length="375" mass="41309">MTGARQHAETEASRRSGANAEVLNERFVADTERYRRELLAHCYRMVGSVHEAEDLVQETYIRAWRAYPRFEGRSSVRTWLYTIATNACVDTLSDHRRRVLPSGLRGAYRGPDAPPRLDGEAGLSWLQPMPDALIATSVGDPESHVIARESLRLALIASLQHLPVRQRAIVILREALAFTAGETAKILGTTPAAVKTGLQRARARLAELDTTPEDLIEPTDRRARTLLAGYIAAFEHSDVSLLEQVLRADATLEATPFENWYAGREACMRQLEKYVLGAPGDWRMLPTQANGQPAVVTYHRDADGVLVPYGVAVLTPTTTGVSRVVAFKDPTLVAVFGFPETPSRTRSPGGEAEVDSGPSGHRRQVEHGKFHSERG</sequence>
<dbReference type="NCBIfam" id="NF006089">
    <property type="entry name" value="PRK08241.1"/>
    <property type="match status" value="1"/>
</dbReference>
<feature type="region of interest" description="Disordered" evidence="8">
    <location>
        <begin position="338"/>
        <end position="375"/>
    </location>
</feature>
<dbReference type="SUPFAM" id="SSF88659">
    <property type="entry name" value="Sigma3 and sigma4 domains of RNA polymerase sigma factors"/>
    <property type="match status" value="1"/>
</dbReference>
<dbReference type="PANTHER" id="PTHR43133">
    <property type="entry name" value="RNA POLYMERASE ECF-TYPE SIGMA FACTO"/>
    <property type="match status" value="1"/>
</dbReference>
<dbReference type="GO" id="GO:0006950">
    <property type="term" value="P:response to stress"/>
    <property type="evidence" value="ECO:0007669"/>
    <property type="project" value="UniProtKB-ARBA"/>
</dbReference>
<comment type="caution">
    <text evidence="11">The sequence shown here is derived from an EMBL/GenBank/DDBJ whole genome shotgun (WGS) entry which is preliminary data.</text>
</comment>
<dbReference type="InterPro" id="IPR013249">
    <property type="entry name" value="RNA_pol_sigma70_r4_t2"/>
</dbReference>
<dbReference type="Gene3D" id="1.10.10.10">
    <property type="entry name" value="Winged helix-like DNA-binding domain superfamily/Winged helix DNA-binding domain"/>
    <property type="match status" value="1"/>
</dbReference>
<dbReference type="InterPro" id="IPR036388">
    <property type="entry name" value="WH-like_DNA-bd_sf"/>
</dbReference>
<evidence type="ECO:0000256" key="8">
    <source>
        <dbReference type="SAM" id="MobiDB-lite"/>
    </source>
</evidence>
<reference evidence="11 12" key="1">
    <citation type="submission" date="2019-06" db="EMBL/GenBank/DDBJ databases">
        <title>Sequencing the genomes of 1000 actinobacteria strains.</title>
        <authorList>
            <person name="Klenk H.-P."/>
        </authorList>
    </citation>
    <scope>NUCLEOTIDE SEQUENCE [LARGE SCALE GENOMIC DNA]</scope>
    <source>
        <strain evidence="11 12">DSM 103495</strain>
    </source>
</reference>
<dbReference type="InterPro" id="IPR014305">
    <property type="entry name" value="RNA_pol_sigma-G_actinobac"/>
</dbReference>
<organism evidence="11 12">
    <name type="scientific">Nocardia bhagyanarayanae</name>
    <dbReference type="NCBI Taxonomy" id="1215925"/>
    <lineage>
        <taxon>Bacteria</taxon>
        <taxon>Bacillati</taxon>
        <taxon>Actinomycetota</taxon>
        <taxon>Actinomycetes</taxon>
        <taxon>Mycobacteriales</taxon>
        <taxon>Nocardiaceae</taxon>
        <taxon>Nocardia</taxon>
    </lineage>
</organism>
<dbReference type="CDD" id="cd06171">
    <property type="entry name" value="Sigma70_r4"/>
    <property type="match status" value="1"/>
</dbReference>
<evidence type="ECO:0000259" key="10">
    <source>
        <dbReference type="Pfam" id="PF08281"/>
    </source>
</evidence>
<keyword evidence="6 7" id="KW-0804">Transcription</keyword>
<dbReference type="Pfam" id="PF04542">
    <property type="entry name" value="Sigma70_r2"/>
    <property type="match status" value="1"/>
</dbReference>
<proteinExistence type="inferred from homology"/>
<dbReference type="GO" id="GO:0006352">
    <property type="term" value="P:DNA-templated transcription initiation"/>
    <property type="evidence" value="ECO:0007669"/>
    <property type="project" value="InterPro"/>
</dbReference>
<evidence type="ECO:0000313" key="12">
    <source>
        <dbReference type="Proteomes" id="UP000316331"/>
    </source>
</evidence>
<evidence type="ECO:0000256" key="6">
    <source>
        <dbReference type="ARBA" id="ARBA00023163"/>
    </source>
</evidence>
<keyword evidence="5 7" id="KW-0238">DNA-binding</keyword>
<evidence type="ECO:0000256" key="2">
    <source>
        <dbReference type="ARBA" id="ARBA00011344"/>
    </source>
</evidence>
<dbReference type="PROSITE" id="PS01063">
    <property type="entry name" value="SIGMA70_ECF"/>
    <property type="match status" value="1"/>
</dbReference>
<keyword evidence="4 7" id="KW-0731">Sigma factor</keyword>
<dbReference type="Gene3D" id="1.10.1740.10">
    <property type="match status" value="1"/>
</dbReference>
<gene>
    <name evidence="11" type="ORF">FB390_2745</name>
</gene>
<dbReference type="GO" id="GO:0016987">
    <property type="term" value="F:sigma factor activity"/>
    <property type="evidence" value="ECO:0007669"/>
    <property type="project" value="UniProtKB-KW"/>
</dbReference>
<dbReference type="EMBL" id="VFPG01000001">
    <property type="protein sequence ID" value="TQM31100.1"/>
    <property type="molecule type" value="Genomic_DNA"/>
</dbReference>
<dbReference type="SUPFAM" id="SSF54427">
    <property type="entry name" value="NTF2-like"/>
    <property type="match status" value="1"/>
</dbReference>
<dbReference type="InterPro" id="IPR007627">
    <property type="entry name" value="RNA_pol_sigma70_r2"/>
</dbReference>
<feature type="domain" description="RNA polymerase sigma factor 70 region 4 type 2" evidence="10">
    <location>
        <begin position="153"/>
        <end position="205"/>
    </location>
</feature>
<dbReference type="NCBIfam" id="TIGR02960">
    <property type="entry name" value="SigX5"/>
    <property type="match status" value="1"/>
</dbReference>
<dbReference type="Proteomes" id="UP000316331">
    <property type="component" value="Unassembled WGS sequence"/>
</dbReference>
<keyword evidence="12" id="KW-1185">Reference proteome</keyword>
<keyword evidence="3 7" id="KW-0805">Transcription regulation</keyword>
<dbReference type="Gene3D" id="3.10.450.50">
    <property type="match status" value="1"/>
</dbReference>
<dbReference type="InterPro" id="IPR032710">
    <property type="entry name" value="NTF2-like_dom_sf"/>
</dbReference>
<dbReference type="GO" id="GO:0003677">
    <property type="term" value="F:DNA binding"/>
    <property type="evidence" value="ECO:0007669"/>
    <property type="project" value="UniProtKB-KW"/>
</dbReference>
<dbReference type="InterPro" id="IPR000838">
    <property type="entry name" value="RNA_pol_sigma70_ECF_CS"/>
</dbReference>
<evidence type="ECO:0000256" key="3">
    <source>
        <dbReference type="ARBA" id="ARBA00023015"/>
    </source>
</evidence>
<feature type="domain" description="RNA polymerase sigma-70 region 2" evidence="9">
    <location>
        <begin position="32"/>
        <end position="98"/>
    </location>
</feature>
<dbReference type="PANTHER" id="PTHR43133:SF65">
    <property type="entry name" value="ECF RNA POLYMERASE SIGMA FACTOR SIGG"/>
    <property type="match status" value="1"/>
</dbReference>
<protein>
    <recommendedName>
        <fullName evidence="7">RNA polymerase sigma factor</fullName>
    </recommendedName>
</protein>
<dbReference type="InterPro" id="IPR013324">
    <property type="entry name" value="RNA_pol_sigma_r3/r4-like"/>
</dbReference>